<dbReference type="InterPro" id="IPR020625">
    <property type="entry name" value="Schiff_base-form_aldolases_AS"/>
</dbReference>
<evidence type="ECO:0000256" key="4">
    <source>
        <dbReference type="ARBA" id="ARBA00022605"/>
    </source>
</evidence>
<evidence type="ECO:0000256" key="12">
    <source>
        <dbReference type="PIRSR" id="PIRSR001365-1"/>
    </source>
</evidence>
<dbReference type="PROSITE" id="PS00665">
    <property type="entry name" value="DHDPS_1"/>
    <property type="match status" value="1"/>
</dbReference>
<gene>
    <name evidence="14" type="primary">dapA3</name>
    <name evidence="14" type="ORF">DTL3_1052</name>
</gene>
<dbReference type="Gene3D" id="3.20.20.70">
    <property type="entry name" value="Aldolase class I"/>
    <property type="match status" value="1"/>
</dbReference>
<dbReference type="InterPro" id="IPR013785">
    <property type="entry name" value="Aldolase_TIM"/>
</dbReference>
<dbReference type="SUPFAM" id="SSF51569">
    <property type="entry name" value="Aldolase"/>
    <property type="match status" value="1"/>
</dbReference>
<name>A0A0C7NKE1_DEFTU</name>
<dbReference type="EC" id="4.3.3.7" evidence="3 10"/>
<dbReference type="GO" id="GO:0009089">
    <property type="term" value="P:lysine biosynthetic process via diaminopimelate"/>
    <property type="evidence" value="ECO:0007669"/>
    <property type="project" value="UniProtKB-UniRule"/>
</dbReference>
<protein>
    <recommendedName>
        <fullName evidence="3 10">4-hydroxy-tetrahydrodipicolinate synthase</fullName>
        <ecNumber evidence="3 10">4.3.3.7</ecNumber>
    </recommendedName>
</protein>
<evidence type="ECO:0000256" key="8">
    <source>
        <dbReference type="ARBA" id="ARBA00023270"/>
    </source>
</evidence>
<evidence type="ECO:0000256" key="3">
    <source>
        <dbReference type="ARBA" id="ARBA00012086"/>
    </source>
</evidence>
<dbReference type="Proteomes" id="UP000032809">
    <property type="component" value="Chromosome I"/>
</dbReference>
<evidence type="ECO:0000256" key="1">
    <source>
        <dbReference type="ARBA" id="ARBA00003294"/>
    </source>
</evidence>
<keyword evidence="8" id="KW-0704">Schiff base</keyword>
<dbReference type="PANTHER" id="PTHR42849">
    <property type="entry name" value="N-ACETYLNEURAMINATE LYASE"/>
    <property type="match status" value="1"/>
</dbReference>
<evidence type="ECO:0000313" key="15">
    <source>
        <dbReference type="Proteomes" id="UP000032809"/>
    </source>
</evidence>
<dbReference type="InterPro" id="IPR020624">
    <property type="entry name" value="Schiff_base-form_aldolases_CS"/>
</dbReference>
<evidence type="ECO:0000256" key="11">
    <source>
        <dbReference type="PIRNR" id="PIRNR001365"/>
    </source>
</evidence>
<evidence type="ECO:0000256" key="13">
    <source>
        <dbReference type="PIRSR" id="PIRSR001365-2"/>
    </source>
</evidence>
<feature type="binding site" evidence="13">
    <location>
        <position position="207"/>
    </location>
    <ligand>
        <name>pyruvate</name>
        <dbReference type="ChEBI" id="CHEBI:15361"/>
    </ligand>
</feature>
<keyword evidence="7 11" id="KW-0456">Lyase</keyword>
<evidence type="ECO:0000256" key="6">
    <source>
        <dbReference type="ARBA" id="ARBA00023154"/>
    </source>
</evidence>
<dbReference type="AlphaFoldDB" id="A0A0C7NKE1"/>
<evidence type="ECO:0000256" key="5">
    <source>
        <dbReference type="ARBA" id="ARBA00022915"/>
    </source>
</evidence>
<dbReference type="EMBL" id="LN824141">
    <property type="protein sequence ID" value="CEP78356.1"/>
    <property type="molecule type" value="Genomic_DNA"/>
</dbReference>
<dbReference type="KEGG" id="dtn:DTL3_1052"/>
<comment type="pathway">
    <text evidence="2">Amino-acid biosynthesis; L-lysine biosynthesis via DAP pathway; (S)-tetrahydrodipicolinate from L-aspartate: step 3/4.</text>
</comment>
<dbReference type="OrthoDB" id="9771791at2"/>
<dbReference type="GO" id="GO:0019262">
    <property type="term" value="P:N-acetylneuraminate catabolic process"/>
    <property type="evidence" value="ECO:0007669"/>
    <property type="project" value="TreeGrafter"/>
</dbReference>
<comment type="catalytic activity">
    <reaction evidence="9">
        <text>L-aspartate 4-semialdehyde + pyruvate = (2S,4S)-4-hydroxy-2,3,4,5-tetrahydrodipicolinate + H2O + H(+)</text>
        <dbReference type="Rhea" id="RHEA:34171"/>
        <dbReference type="ChEBI" id="CHEBI:15361"/>
        <dbReference type="ChEBI" id="CHEBI:15377"/>
        <dbReference type="ChEBI" id="CHEBI:15378"/>
        <dbReference type="ChEBI" id="CHEBI:67139"/>
        <dbReference type="ChEBI" id="CHEBI:537519"/>
        <dbReference type="EC" id="4.3.3.7"/>
    </reaction>
</comment>
<evidence type="ECO:0000256" key="9">
    <source>
        <dbReference type="ARBA" id="ARBA00047836"/>
    </source>
</evidence>
<keyword evidence="15" id="KW-1185">Reference proteome</keyword>
<dbReference type="CDD" id="cd00408">
    <property type="entry name" value="DHDPS-like"/>
    <property type="match status" value="1"/>
</dbReference>
<dbReference type="GO" id="GO:0005829">
    <property type="term" value="C:cytosol"/>
    <property type="evidence" value="ECO:0007669"/>
    <property type="project" value="TreeGrafter"/>
</dbReference>
<keyword evidence="5" id="KW-0220">Diaminopimelate biosynthesis</keyword>
<feature type="binding site" evidence="13">
    <location>
        <position position="46"/>
    </location>
    <ligand>
        <name>pyruvate</name>
        <dbReference type="ChEBI" id="CHEBI:15361"/>
    </ligand>
</feature>
<dbReference type="STRING" id="1006576.DTL3_1052"/>
<evidence type="ECO:0000313" key="14">
    <source>
        <dbReference type="EMBL" id="CEP78356.1"/>
    </source>
</evidence>
<feature type="active site" description="Proton donor/acceptor" evidence="12">
    <location>
        <position position="136"/>
    </location>
</feature>
<sequence>MNLEGIITALVTPFDEKGKIVESSLRKLCKFQLNKQVNGLLILGTTGEGISLNLEERKLVAEIVVDELKGKLPIMVHVGSSNINEVFSLAKHAVDIGADSITSITPYFFKMSDKEIFDFYLELSKNVPNDYPVYLYNFPTATGNDITPEVIKKLIEETNNILGIKYSSDNMMRIQEYLKLQNPNFKVFTGADQLFYPMLCLGCDGLVSGNANIFPELFVTVFKSFKKNDHKTAKLFHQYGNEIAKLFKYGNIPAIKAGMKLREIDGGYVRRPFRNLCEEEKNKLQKEFSLIFDQILNLKPLE</sequence>
<dbReference type="SMART" id="SM01130">
    <property type="entry name" value="DHDPS"/>
    <property type="match status" value="1"/>
</dbReference>
<dbReference type="UniPathway" id="UPA00034">
    <property type="reaction ID" value="UER00017"/>
</dbReference>
<dbReference type="NCBIfam" id="TIGR00674">
    <property type="entry name" value="dapA"/>
    <property type="match status" value="1"/>
</dbReference>
<evidence type="ECO:0000256" key="2">
    <source>
        <dbReference type="ARBA" id="ARBA00005120"/>
    </source>
</evidence>
<dbReference type="HOGENOM" id="CLU_049343_6_0_0"/>
<dbReference type="InterPro" id="IPR002220">
    <property type="entry name" value="DapA-like"/>
</dbReference>
<dbReference type="GO" id="GO:0019877">
    <property type="term" value="P:diaminopimelate biosynthetic process"/>
    <property type="evidence" value="ECO:0007669"/>
    <property type="project" value="UniProtKB-KW"/>
</dbReference>
<dbReference type="InterPro" id="IPR005263">
    <property type="entry name" value="DapA"/>
</dbReference>
<keyword evidence="6" id="KW-0457">Lysine biosynthesis</keyword>
<dbReference type="PROSITE" id="PS00666">
    <property type="entry name" value="DHDPS_2"/>
    <property type="match status" value="1"/>
</dbReference>
<organism evidence="14 15">
    <name type="scientific">Defluviitoga tunisiensis</name>
    <dbReference type="NCBI Taxonomy" id="1006576"/>
    <lineage>
        <taxon>Bacteria</taxon>
        <taxon>Thermotogati</taxon>
        <taxon>Thermotogota</taxon>
        <taxon>Thermotogae</taxon>
        <taxon>Petrotogales</taxon>
        <taxon>Petrotogaceae</taxon>
        <taxon>Defluviitoga</taxon>
    </lineage>
</organism>
<evidence type="ECO:0000256" key="10">
    <source>
        <dbReference type="NCBIfam" id="TIGR00674"/>
    </source>
</evidence>
<dbReference type="RefSeq" id="WP_045087828.1">
    <property type="nucleotide sequence ID" value="NZ_LN824141.1"/>
</dbReference>
<comment type="similarity">
    <text evidence="11">Belongs to the DapA family.</text>
</comment>
<dbReference type="PANTHER" id="PTHR42849:SF1">
    <property type="entry name" value="N-ACETYLNEURAMINATE LYASE"/>
    <property type="match status" value="1"/>
</dbReference>
<dbReference type="GO" id="GO:0008747">
    <property type="term" value="F:N-acetylneuraminate lyase activity"/>
    <property type="evidence" value="ECO:0007669"/>
    <property type="project" value="TreeGrafter"/>
</dbReference>
<feature type="active site" description="Schiff-base intermediate with substrate" evidence="12">
    <location>
        <position position="165"/>
    </location>
</feature>
<keyword evidence="4" id="KW-0028">Amino-acid biosynthesis</keyword>
<dbReference type="Pfam" id="PF00701">
    <property type="entry name" value="DHDPS"/>
    <property type="match status" value="1"/>
</dbReference>
<proteinExistence type="inferred from homology"/>
<dbReference type="PATRIC" id="fig|1006576.9.peg.1044"/>
<accession>A0A0C7NKE1</accession>
<dbReference type="GO" id="GO:0008840">
    <property type="term" value="F:4-hydroxy-tetrahydrodipicolinate synthase activity"/>
    <property type="evidence" value="ECO:0007669"/>
    <property type="project" value="UniProtKB-UniRule"/>
</dbReference>
<comment type="function">
    <text evidence="1">Catalyzes the condensation of (S)-aspartate-beta-semialdehyde [(S)-ASA] and pyruvate to 4-hydroxy-tetrahydrodipicolinate (HTPA).</text>
</comment>
<dbReference type="PRINTS" id="PR00146">
    <property type="entry name" value="DHPICSNTHASE"/>
</dbReference>
<reference evidence="15" key="1">
    <citation type="submission" date="2014-11" db="EMBL/GenBank/DDBJ databases">
        <authorList>
            <person name="Wibberg D."/>
        </authorList>
    </citation>
    <scope>NUCLEOTIDE SEQUENCE [LARGE SCALE GENOMIC DNA]</scope>
    <source>
        <strain evidence="15">L3</strain>
    </source>
</reference>
<dbReference type="PIRSF" id="PIRSF001365">
    <property type="entry name" value="DHDPS"/>
    <property type="match status" value="1"/>
</dbReference>
<evidence type="ECO:0000256" key="7">
    <source>
        <dbReference type="ARBA" id="ARBA00023239"/>
    </source>
</evidence>